<dbReference type="EMBL" id="JELX01002892">
    <property type="protein sequence ID" value="KYF53921.1"/>
    <property type="molecule type" value="Genomic_DNA"/>
</dbReference>
<keyword evidence="3" id="KW-1133">Transmembrane helix</keyword>
<protein>
    <recommendedName>
        <fullName evidence="7">Metalloprotease</fullName>
    </recommendedName>
</protein>
<keyword evidence="4" id="KW-0472">Membrane</keyword>
<evidence type="ECO:0008006" key="7">
    <source>
        <dbReference type="Google" id="ProtNLM"/>
    </source>
</evidence>
<dbReference type="PANTHER" id="PTHR30168">
    <property type="entry name" value="PUTATIVE MEMBRANE PROTEIN YPFJ"/>
    <property type="match status" value="1"/>
</dbReference>
<evidence type="ECO:0000313" key="6">
    <source>
        <dbReference type="Proteomes" id="UP000075604"/>
    </source>
</evidence>
<accession>A0A150PDZ8</accession>
<dbReference type="PANTHER" id="PTHR30168:SF0">
    <property type="entry name" value="INNER MEMBRANE PROTEIN"/>
    <property type="match status" value="1"/>
</dbReference>
<dbReference type="InterPro" id="IPR007343">
    <property type="entry name" value="Uncharacterised_pept_Zn_put"/>
</dbReference>
<keyword evidence="2" id="KW-0812">Transmembrane</keyword>
<comment type="subcellular location">
    <subcellularLocation>
        <location evidence="1">Membrane</location>
        <topology evidence="1">Single-pass membrane protein</topology>
    </subcellularLocation>
</comment>
<gene>
    <name evidence="5" type="ORF">BE04_21540</name>
</gene>
<dbReference type="Proteomes" id="UP000075604">
    <property type="component" value="Unassembled WGS sequence"/>
</dbReference>
<dbReference type="Pfam" id="PF04228">
    <property type="entry name" value="Zn_peptidase"/>
    <property type="match status" value="1"/>
</dbReference>
<dbReference type="GO" id="GO:0016020">
    <property type="term" value="C:membrane"/>
    <property type="evidence" value="ECO:0007669"/>
    <property type="project" value="UniProtKB-SubCell"/>
</dbReference>
<reference evidence="5 6" key="1">
    <citation type="submission" date="2014-02" db="EMBL/GenBank/DDBJ databases">
        <title>The small core and large imbalanced accessory genome model reveals a collaborative survival strategy of Sorangium cellulosum strains in nature.</title>
        <authorList>
            <person name="Han K."/>
            <person name="Peng R."/>
            <person name="Blom J."/>
            <person name="Li Y.-Z."/>
        </authorList>
    </citation>
    <scope>NUCLEOTIDE SEQUENCE [LARGE SCALE GENOMIC DNA]</scope>
    <source>
        <strain evidence="5 6">So0157-18</strain>
    </source>
</reference>
<evidence type="ECO:0000256" key="3">
    <source>
        <dbReference type="ARBA" id="ARBA00022989"/>
    </source>
</evidence>
<evidence type="ECO:0000256" key="2">
    <source>
        <dbReference type="ARBA" id="ARBA00022692"/>
    </source>
</evidence>
<evidence type="ECO:0000313" key="5">
    <source>
        <dbReference type="EMBL" id="KYF53921.1"/>
    </source>
</evidence>
<evidence type="ECO:0000256" key="4">
    <source>
        <dbReference type="ARBA" id="ARBA00023136"/>
    </source>
</evidence>
<proteinExistence type="predicted"/>
<dbReference type="AlphaFoldDB" id="A0A150PDZ8"/>
<sequence length="278" mass="30217">MRWTPGKRSANLRDLRGVSGGAKLGVGGTVILLVLSLVFGKDLLSSGLGQGVSPPGAQRERASSPEEERLVDFVSFVLDDTEAVWKQVFSRMGQTYPAPQLTLFTDSVRSGCGVGESAMGPFYCPADRTAYIDLGFYRELKARFGAPGDFAQAYVLAHEIGHHVQNVLGIERKMRQQQAARPNERNALSVRMELQADCFAGVWAHATAKRDLLEEGDADEALQAASAIGDDRLQKSATGRVNPETWTHGSSAQRVAWFKRGMRGGRVEDCDTFAEASP</sequence>
<evidence type="ECO:0000256" key="1">
    <source>
        <dbReference type="ARBA" id="ARBA00004167"/>
    </source>
</evidence>
<organism evidence="5 6">
    <name type="scientific">Sorangium cellulosum</name>
    <name type="common">Polyangium cellulosum</name>
    <dbReference type="NCBI Taxonomy" id="56"/>
    <lineage>
        <taxon>Bacteria</taxon>
        <taxon>Pseudomonadati</taxon>
        <taxon>Myxococcota</taxon>
        <taxon>Polyangia</taxon>
        <taxon>Polyangiales</taxon>
        <taxon>Polyangiaceae</taxon>
        <taxon>Sorangium</taxon>
    </lineage>
</organism>
<name>A0A150PDZ8_SORCE</name>
<comment type="caution">
    <text evidence="5">The sequence shown here is derived from an EMBL/GenBank/DDBJ whole genome shotgun (WGS) entry which is preliminary data.</text>
</comment>